<keyword evidence="3" id="KW-0547">Nucleotide-binding</keyword>
<dbReference type="Proteomes" id="UP000008980">
    <property type="component" value="Chromosome 36"/>
</dbReference>
<evidence type="ECO:0000313" key="11">
    <source>
        <dbReference type="Proteomes" id="UP000008980"/>
    </source>
</evidence>
<dbReference type="AlphaFoldDB" id="A0A3Q8IGH4"/>
<dbReference type="GO" id="GO:1903013">
    <property type="term" value="P:response to differentiation-inducing factor 1"/>
    <property type="evidence" value="ECO:0007669"/>
    <property type="project" value="TreeGrafter"/>
</dbReference>
<dbReference type="GO" id="GO:0016905">
    <property type="term" value="F:myosin heavy chain kinase activity"/>
    <property type="evidence" value="ECO:0007669"/>
    <property type="project" value="UniProtKB-EC"/>
</dbReference>
<dbReference type="SUPFAM" id="SSF56112">
    <property type="entry name" value="Protein kinase-like (PK-like)"/>
    <property type="match status" value="1"/>
</dbReference>
<dbReference type="EMBL" id="RHLC01000054">
    <property type="protein sequence ID" value="TPP48584.1"/>
    <property type="molecule type" value="Genomic_DNA"/>
</dbReference>
<dbReference type="GO" id="GO:0005524">
    <property type="term" value="F:ATP binding"/>
    <property type="evidence" value="ECO:0007669"/>
    <property type="project" value="UniProtKB-KW"/>
</dbReference>
<dbReference type="EMBL" id="CP029535">
    <property type="protein sequence ID" value="AYU83833.1"/>
    <property type="molecule type" value="Genomic_DNA"/>
</dbReference>
<dbReference type="VEuPathDB" id="TriTrypDB:LdBPK_364780.1"/>
<dbReference type="Proteomes" id="UP000318447">
    <property type="component" value="Unassembled WGS sequence"/>
</dbReference>
<reference evidence="7 12" key="4">
    <citation type="journal article" date="2018" name="Sci. Rep.">
        <title>A complete Leishmania donovani reference genome identifies novel genetic variations associated with virulence.</title>
        <authorList>
            <person name="Lypaczewski P."/>
            <person name="Hoshizaki J."/>
            <person name="Zhang W.-W."/>
            <person name="McCall L.-I."/>
            <person name="Torcivia-Rodriguez J."/>
            <person name="Simonyan V."/>
            <person name="Kaur A."/>
            <person name="Dewar K."/>
            <person name="Matlashewski G."/>
        </authorList>
    </citation>
    <scope>NUCLEOTIDE SEQUENCE [LARGE SCALE GENOMIC DNA]</scope>
    <source>
        <strain evidence="7 12">LdCL</strain>
    </source>
</reference>
<keyword evidence="2 7" id="KW-0808">Transferase</keyword>
<dbReference type="Proteomes" id="UP000274082">
    <property type="component" value="Chromosome 36"/>
</dbReference>
<dbReference type="OMA" id="CAREENM"/>
<accession>A0A3Q8IGH4</accession>
<evidence type="ECO:0000313" key="7">
    <source>
        <dbReference type="EMBL" id="AYU83833.1"/>
    </source>
</evidence>
<dbReference type="PANTHER" id="PTHR45992:SF2">
    <property type="entry name" value="EUKARYOTIC ELONGATION FACTOR 2 KINASE"/>
    <property type="match status" value="1"/>
</dbReference>
<evidence type="ECO:0000313" key="8">
    <source>
        <dbReference type="EMBL" id="CBZ38915.1"/>
    </source>
</evidence>
<dbReference type="InterPro" id="IPR004166">
    <property type="entry name" value="a-kinase_dom"/>
</dbReference>
<keyword evidence="5" id="KW-0067">ATP-binding</keyword>
<dbReference type="CDD" id="cd04515">
    <property type="entry name" value="Alpha_kinase"/>
    <property type="match status" value="1"/>
</dbReference>
<evidence type="ECO:0000256" key="4">
    <source>
        <dbReference type="ARBA" id="ARBA00022777"/>
    </source>
</evidence>
<evidence type="ECO:0000313" key="10">
    <source>
        <dbReference type="EMBL" id="TPP48584.1"/>
    </source>
</evidence>
<reference evidence="9" key="6">
    <citation type="submission" date="2019-02" db="EMBL/GenBank/DDBJ databases">
        <title>FDA dAtabase for Regulatory Grade micrObial Sequences (FDA-ARGOS): Supporting development and validation of Infectious Disease Dx tests.</title>
        <authorList>
            <person name="Duncan R."/>
            <person name="Fisher C."/>
            <person name="Tallon L.J."/>
            <person name="Sadzewicz L."/>
            <person name="Sengamalay N."/>
            <person name="Ott S."/>
            <person name="Godinez A."/>
            <person name="Nagaraj S."/>
            <person name="Nadendla S."/>
            <person name="Sichtig H."/>
        </authorList>
    </citation>
    <scope>NUCLEOTIDE SEQUENCE</scope>
    <source>
        <strain evidence="9">FDAARGOS_361</strain>
    </source>
</reference>
<dbReference type="EMBL" id="FR799623">
    <property type="protein sequence ID" value="CBZ38915.1"/>
    <property type="molecule type" value="Genomic_DNA"/>
</dbReference>
<gene>
    <name evidence="9" type="ORF">CGC21_14665</name>
    <name evidence="10" type="ORF">CGC21_14670</name>
    <name evidence="8" type="ORF">LDBPK_364780</name>
    <name evidence="7" type="ORF">LdCL_360054900</name>
</gene>
<dbReference type="OrthoDB" id="301415at2759"/>
<keyword evidence="4 7" id="KW-0418">Kinase</keyword>
<dbReference type="Gene3D" id="3.20.200.10">
    <property type="entry name" value="MHCK/EF2 kinase"/>
    <property type="match status" value="1"/>
</dbReference>
<keyword evidence="1" id="KW-0723">Serine/threonine-protein kinase</keyword>
<dbReference type="KEGG" id="ldo:LDBPK_364780"/>
<dbReference type="GO" id="GO:0031037">
    <property type="term" value="P:myosin II filament disassembly"/>
    <property type="evidence" value="ECO:0007669"/>
    <property type="project" value="TreeGrafter"/>
</dbReference>
<name>A0A3Q8IGH4_LEIDO</name>
<reference evidence="8 11" key="1">
    <citation type="journal article" date="2011" name="Genome Res.">
        <title>Whole genome sequencing of multiple Leishmania donovani clinical isolates provides insights into population structure and mechanisms of drug resistance.</title>
        <authorList>
            <person name="Downing T."/>
            <person name="Imamura H."/>
            <person name="Decuypere S."/>
            <person name="Clark T.G."/>
            <person name="Coombs G.H."/>
            <person name="Cotton J.A."/>
            <person name="Hilley J.D."/>
            <person name="de Doncker S."/>
            <person name="Maes I."/>
            <person name="Mottram J.C."/>
            <person name="Quail M.A."/>
            <person name="Rijal S."/>
            <person name="Sanders M."/>
            <person name="Schonian G."/>
            <person name="Stark O."/>
            <person name="Sundar S."/>
            <person name="Vanaerschot M."/>
            <person name="Hertz-Fowler C."/>
            <person name="Dujardin J.C."/>
            <person name="Berriman M."/>
        </authorList>
    </citation>
    <scope>NUCLEOTIDE SEQUENCE [LARGE SCALE GENOMIC DNA]</scope>
    <source>
        <strain evidence="8 11">BPK282A1</strain>
    </source>
</reference>
<reference evidence="13" key="5">
    <citation type="submission" date="2019-02" db="EMBL/GenBank/DDBJ databases">
        <title>FDA dAtabase for Regulatory Grade micrObial Sequences (FDA-ARGOS): Supporting development and validation of Infectious Disease Dx tests.</title>
        <authorList>
            <person name="Duncan R."/>
            <person name="Fisher C."/>
            <person name="Tallon L."/>
            <person name="Sadzewicz L."/>
            <person name="Sengamalay N."/>
            <person name="Ott S."/>
            <person name="Godinez A."/>
            <person name="Nagaraj S."/>
            <person name="Vavikolanu K."/>
            <person name="Nadendla S."/>
            <person name="Aluvathingal J."/>
            <person name="Sichtig H."/>
        </authorList>
    </citation>
    <scope>NUCLEOTIDE SEQUENCE [LARGE SCALE GENOMIC DNA]</scope>
    <source>
        <strain evidence="13">FDAARGOS_361</strain>
    </source>
</reference>
<reference evidence="11" key="3">
    <citation type="submission" date="2011-02" db="EMBL/GenBank/DDBJ databases">
        <title>Whole genome sequencing of Leishmania donovani clinical lines reveals dynamic variation related to drug resistance.</title>
        <authorList>
            <person name="Downing T."/>
            <person name="Imamura H."/>
            <person name="Sanders M."/>
            <person name="Decuypere S."/>
            <person name="Hertz-Fowler C."/>
            <person name="Clark T.G."/>
            <person name="Rijal S."/>
            <person name="Sundar S."/>
            <person name="Quail M.A."/>
            <person name="De Doncker S."/>
            <person name="Maes I."/>
            <person name="Vanaerschot M."/>
            <person name="Stark O."/>
            <person name="Schonian G."/>
            <person name="Dujardin J.C."/>
            <person name="Berriman M."/>
        </authorList>
    </citation>
    <scope>NUCLEOTIDE SEQUENCE [LARGE SCALE GENOMIC DNA]</scope>
    <source>
        <strain evidence="11">BPK282A1</strain>
    </source>
</reference>
<protein>
    <submittedName>
        <fullName evidence="9">Alpha-kinase family protein</fullName>
    </submittedName>
    <submittedName>
        <fullName evidence="7">Myosin heavy chain kinase a-like protein</fullName>
        <ecNumber evidence="7">2.7.11.7</ecNumber>
    </submittedName>
</protein>
<dbReference type="VEuPathDB" id="TriTrypDB:LdCL_360054900"/>
<dbReference type="RefSeq" id="XP_003865592.1">
    <property type="nucleotide sequence ID" value="XM_003865544.1"/>
</dbReference>
<evidence type="ECO:0000313" key="9">
    <source>
        <dbReference type="EMBL" id="TPP48583.1"/>
    </source>
</evidence>
<dbReference type="GeneID" id="13388478"/>
<evidence type="ECO:0000256" key="5">
    <source>
        <dbReference type="ARBA" id="ARBA00022840"/>
    </source>
</evidence>
<evidence type="ECO:0000256" key="3">
    <source>
        <dbReference type="ARBA" id="ARBA00022741"/>
    </source>
</evidence>
<dbReference type="EC" id="2.7.11.7" evidence="7"/>
<evidence type="ECO:0000256" key="1">
    <source>
        <dbReference type="ARBA" id="ARBA00022527"/>
    </source>
</evidence>
<dbReference type="SMR" id="A0A3Q8IGH4"/>
<dbReference type="SMART" id="SM00811">
    <property type="entry name" value="Alpha_kinase"/>
    <property type="match status" value="1"/>
</dbReference>
<sequence length="335" mass="37529">MNPATQDAAAAEEESPVVCTAKKYIFDLHSYAWKESDCLIRIPRPHKGMGHGGMRVCYAVEDVDEEGAGTPMVAKMFRRNISDVVEKDYFNEGAAQCMCEEFANNFNRIHLTNIHKPNISFLQCYVVRIPRDSIPVASQKKRTGFFSYKTQDTGEVMFVMEPMLSGKFTKYNSNYGETYREDKKAALTSSEAKRRTEVFEAAEAFSHFTLVESGGSMLVCDLQGVNDFLTDPQIHTEDGKGLGMGNMGQEGIDKWIEKHECNEICRALGLQPLLGAVPSSTACAKEENLNLGLRAQLQSQNPVRLRDLVPLTKPLEEMTEAERIEYALKVSRLTD</sequence>
<proteinExistence type="predicted"/>
<dbReference type="Pfam" id="PF02816">
    <property type="entry name" value="Alpha_kinase"/>
    <property type="match status" value="1"/>
</dbReference>
<dbReference type="VEuPathDB" id="TriTrypDB:LDHU3_36.6430"/>
<evidence type="ECO:0000313" key="13">
    <source>
        <dbReference type="Proteomes" id="UP000318447"/>
    </source>
</evidence>
<dbReference type="PANTHER" id="PTHR45992">
    <property type="entry name" value="EUKARYOTIC ELONGATION FACTOR 2 KINASE-RELATED"/>
    <property type="match status" value="1"/>
</dbReference>
<dbReference type="PROSITE" id="PS51158">
    <property type="entry name" value="ALPHA_KINASE"/>
    <property type="match status" value="1"/>
</dbReference>
<dbReference type="InterPro" id="IPR051852">
    <property type="entry name" value="Alpha-type_PK"/>
</dbReference>
<evidence type="ECO:0000256" key="2">
    <source>
        <dbReference type="ARBA" id="ARBA00022679"/>
    </source>
</evidence>
<accession>E9BUI6</accession>
<dbReference type="EMBL" id="RHLC01000054">
    <property type="protein sequence ID" value="TPP48583.1"/>
    <property type="molecule type" value="Genomic_DNA"/>
</dbReference>
<evidence type="ECO:0000313" key="12">
    <source>
        <dbReference type="Proteomes" id="UP000274082"/>
    </source>
</evidence>
<evidence type="ECO:0000259" key="6">
    <source>
        <dbReference type="PROSITE" id="PS51158"/>
    </source>
</evidence>
<dbReference type="InterPro" id="IPR011009">
    <property type="entry name" value="Kinase-like_dom_sf"/>
</dbReference>
<reference evidence="8" key="2">
    <citation type="submission" date="2011-01" db="EMBL/GenBank/DDBJ databases">
        <authorList>
            <person name="Zhao B.P."/>
            <person name="Ren Z.A."/>
            <person name="Li C.D."/>
        </authorList>
    </citation>
    <scope>NUCLEOTIDE SEQUENCE</scope>
    <source>
        <strain evidence="8">BPK282A1</strain>
    </source>
</reference>
<feature type="domain" description="Alpha-type protein kinase" evidence="6">
    <location>
        <begin position="25"/>
        <end position="273"/>
    </location>
</feature>
<organism evidence="7 12">
    <name type="scientific">Leishmania donovani</name>
    <dbReference type="NCBI Taxonomy" id="5661"/>
    <lineage>
        <taxon>Eukaryota</taxon>
        <taxon>Discoba</taxon>
        <taxon>Euglenozoa</taxon>
        <taxon>Kinetoplastea</taxon>
        <taxon>Metakinetoplastina</taxon>
        <taxon>Trypanosomatida</taxon>
        <taxon>Trypanosomatidae</taxon>
        <taxon>Leishmaniinae</taxon>
        <taxon>Leishmania</taxon>
    </lineage>
</organism>
<dbReference type="Gene3D" id="3.30.200.20">
    <property type="entry name" value="Phosphorylase Kinase, domain 1"/>
    <property type="match status" value="1"/>
</dbReference>
<keyword evidence="12" id="KW-1185">Reference proteome</keyword>